<dbReference type="AlphaFoldDB" id="A0A1M5FGI0"/>
<evidence type="ECO:0008006" key="4">
    <source>
        <dbReference type="Google" id="ProtNLM"/>
    </source>
</evidence>
<dbReference type="CDD" id="cd14789">
    <property type="entry name" value="Tiki"/>
    <property type="match status" value="1"/>
</dbReference>
<keyword evidence="1" id="KW-0732">Signal</keyword>
<name>A0A1M5FGI0_9FLAO</name>
<dbReference type="OrthoDB" id="9798714at2"/>
<gene>
    <name evidence="2" type="ORF">SAMN05444396_102374</name>
</gene>
<dbReference type="STRING" id="271157.SAMN05444396_102374"/>
<accession>A0A1M5FGI0</accession>
<evidence type="ECO:0000313" key="3">
    <source>
        <dbReference type="Proteomes" id="UP000184036"/>
    </source>
</evidence>
<feature type="chain" id="PRO_5013110151" description="TraB family protein" evidence="1">
    <location>
        <begin position="23"/>
        <end position="287"/>
    </location>
</feature>
<dbReference type="InterPro" id="IPR047111">
    <property type="entry name" value="YbaP-like"/>
</dbReference>
<evidence type="ECO:0000256" key="1">
    <source>
        <dbReference type="SAM" id="SignalP"/>
    </source>
</evidence>
<dbReference type="InterPro" id="IPR002816">
    <property type="entry name" value="TraB/PrgY/GumN_fam"/>
</dbReference>
<dbReference type="Pfam" id="PF01963">
    <property type="entry name" value="TraB_PrgY_gumN"/>
    <property type="match status" value="1"/>
</dbReference>
<sequence length="287" mass="32175">MKNFFKLVLLVVIALFSVSIQAQEIQAPLKNSLLWEISGNGLANKSYLYGTVHVICASDFFLTEKVKKALENSNKLILEINMADPNEIASMQDLAMGKLTLDKTLNSSQLSKLDEILKKNTGMTVQQVNGYRLTTVMSLISIKSFNCNELKFYEMEFIAKAKERKMEVSGLETVKNQFSIIENAYTTDEMIASLAESNSELNKALVNEYKNENIETLYKNSTTEKLMSVKTRAEMLDNRNINWVKALPEMLLNESSFIAVGAAHLAGEFGVINLLRKAGYSVNPVMK</sequence>
<dbReference type="PANTHER" id="PTHR40590:SF1">
    <property type="entry name" value="CYTOPLASMIC PROTEIN"/>
    <property type="match status" value="1"/>
</dbReference>
<evidence type="ECO:0000313" key="2">
    <source>
        <dbReference type="EMBL" id="SHF90588.1"/>
    </source>
</evidence>
<feature type="signal peptide" evidence="1">
    <location>
        <begin position="1"/>
        <end position="22"/>
    </location>
</feature>
<keyword evidence="3" id="KW-1185">Reference proteome</keyword>
<dbReference type="PANTHER" id="PTHR40590">
    <property type="entry name" value="CYTOPLASMIC PROTEIN-RELATED"/>
    <property type="match status" value="1"/>
</dbReference>
<dbReference type="RefSeq" id="WP_072988596.1">
    <property type="nucleotide sequence ID" value="NZ_FQWE01000002.1"/>
</dbReference>
<organism evidence="2 3">
    <name type="scientific">Flavobacterium segetis</name>
    <dbReference type="NCBI Taxonomy" id="271157"/>
    <lineage>
        <taxon>Bacteria</taxon>
        <taxon>Pseudomonadati</taxon>
        <taxon>Bacteroidota</taxon>
        <taxon>Flavobacteriia</taxon>
        <taxon>Flavobacteriales</taxon>
        <taxon>Flavobacteriaceae</taxon>
        <taxon>Flavobacterium</taxon>
    </lineage>
</organism>
<dbReference type="EMBL" id="FQWE01000002">
    <property type="protein sequence ID" value="SHF90588.1"/>
    <property type="molecule type" value="Genomic_DNA"/>
</dbReference>
<protein>
    <recommendedName>
        <fullName evidence="4">TraB family protein</fullName>
    </recommendedName>
</protein>
<reference evidence="3" key="1">
    <citation type="submission" date="2016-11" db="EMBL/GenBank/DDBJ databases">
        <authorList>
            <person name="Varghese N."/>
            <person name="Submissions S."/>
        </authorList>
    </citation>
    <scope>NUCLEOTIDE SEQUENCE [LARGE SCALE GENOMIC DNA]</scope>
    <source>
        <strain evidence="3">DSM 19741</strain>
    </source>
</reference>
<proteinExistence type="predicted"/>
<dbReference type="Proteomes" id="UP000184036">
    <property type="component" value="Unassembled WGS sequence"/>
</dbReference>